<keyword evidence="7 8" id="KW-0472">Membrane</keyword>
<organism evidence="10 11">
    <name type="scientific">Meganyctiphanes norvegica</name>
    <name type="common">Northern krill</name>
    <name type="synonym">Thysanopoda norvegica</name>
    <dbReference type="NCBI Taxonomy" id="48144"/>
    <lineage>
        <taxon>Eukaryota</taxon>
        <taxon>Metazoa</taxon>
        <taxon>Ecdysozoa</taxon>
        <taxon>Arthropoda</taxon>
        <taxon>Crustacea</taxon>
        <taxon>Multicrustacea</taxon>
        <taxon>Malacostraca</taxon>
        <taxon>Eumalacostraca</taxon>
        <taxon>Eucarida</taxon>
        <taxon>Euphausiacea</taxon>
        <taxon>Euphausiidae</taxon>
        <taxon>Meganyctiphanes</taxon>
    </lineage>
</organism>
<evidence type="ECO:0000256" key="2">
    <source>
        <dbReference type="ARBA" id="ARBA00022448"/>
    </source>
</evidence>
<feature type="transmembrane region" description="Helical" evidence="8">
    <location>
        <begin position="322"/>
        <end position="344"/>
    </location>
</feature>
<proteinExistence type="predicted"/>
<feature type="transmembrane region" description="Helical" evidence="8">
    <location>
        <begin position="356"/>
        <end position="380"/>
    </location>
</feature>
<dbReference type="GO" id="GO:0022857">
    <property type="term" value="F:transmembrane transporter activity"/>
    <property type="evidence" value="ECO:0007669"/>
    <property type="project" value="InterPro"/>
</dbReference>
<feature type="transmembrane region" description="Helical" evidence="8">
    <location>
        <begin position="175"/>
        <end position="198"/>
    </location>
</feature>
<feature type="transmembrane region" description="Helical" evidence="8">
    <location>
        <begin position="421"/>
        <end position="444"/>
    </location>
</feature>
<dbReference type="GO" id="GO:0005886">
    <property type="term" value="C:plasma membrane"/>
    <property type="evidence" value="ECO:0007669"/>
    <property type="project" value="UniProtKB-SubCell"/>
</dbReference>
<feature type="transmembrane region" description="Helical" evidence="8">
    <location>
        <begin position="124"/>
        <end position="145"/>
    </location>
</feature>
<name>A0AAV2SIS2_MEGNR</name>
<sequence>MTLDDTQRLPVAFSDDFQHNAPSLLPSSQHKQQQCQQEQRLLILPQVTTGINLNNVKLEIIPHQDQTDNAKEKPSIFPQLAGAVTAALVQLGLGAVMAIAGVTIPQLTDENSEDIILSTHQVSLYASLVGLGAMAGCIFSSVIQAKLGQRRTILGFLPATLATWLLMSFTQSVELLLLARFLQGFFIGALCAAAYTYAMEISHKSYRGGLVSTVDIVRQAGMLLAYCLGNLSLTWREMSLICGCLSTILPFIFLLFLPDSPRYLAFRKETDKARKSLQIFRGKNFNVEPELQDILGQLKNVGSKGTVKDQVYQIMKPENLKIFIILFFVCFIAQFTGNFVVVNFTVNIFQAANLNIDPYICSIIIGALRVLGTVVYLCIIDRLGRKVVFITSFLVLAISSGIFGVYFFLQQQGTDISNLGWLPLMCLIIFSLFSCIGHPVIPIMIGELLPTSIRSLGFNLLVATIFLGIFVVSQTYPPMALSMGVHGTFWLYSCSCIVVVSIIAIFVPETKGKSLEEIELKT</sequence>
<dbReference type="Proteomes" id="UP001497623">
    <property type="component" value="Unassembled WGS sequence"/>
</dbReference>
<keyword evidence="3" id="KW-1003">Cell membrane</keyword>
<feature type="domain" description="Major facilitator superfamily (MFS) profile" evidence="9">
    <location>
        <begin position="80"/>
        <end position="511"/>
    </location>
</feature>
<dbReference type="PROSITE" id="PS50850">
    <property type="entry name" value="MFS"/>
    <property type="match status" value="1"/>
</dbReference>
<evidence type="ECO:0000256" key="1">
    <source>
        <dbReference type="ARBA" id="ARBA00004651"/>
    </source>
</evidence>
<protein>
    <recommendedName>
        <fullName evidence="9">Major facilitator superfamily (MFS) profile domain-containing protein</fullName>
    </recommendedName>
</protein>
<comment type="caution">
    <text evidence="10">The sequence shown here is derived from an EMBL/GenBank/DDBJ whole genome shotgun (WGS) entry which is preliminary data.</text>
</comment>
<evidence type="ECO:0000256" key="3">
    <source>
        <dbReference type="ARBA" id="ARBA00022475"/>
    </source>
</evidence>
<evidence type="ECO:0000256" key="7">
    <source>
        <dbReference type="ARBA" id="ARBA00023136"/>
    </source>
</evidence>
<evidence type="ECO:0000256" key="6">
    <source>
        <dbReference type="ARBA" id="ARBA00022989"/>
    </source>
</evidence>
<feature type="transmembrane region" description="Helical" evidence="8">
    <location>
        <begin position="80"/>
        <end position="104"/>
    </location>
</feature>
<dbReference type="InterPro" id="IPR050549">
    <property type="entry name" value="MFS_Trehalose_Transporter"/>
</dbReference>
<comment type="subcellular location">
    <subcellularLocation>
        <location evidence="1">Cell membrane</location>
        <topology evidence="1">Multi-pass membrane protein</topology>
    </subcellularLocation>
</comment>
<feature type="transmembrane region" description="Helical" evidence="8">
    <location>
        <begin position="238"/>
        <end position="257"/>
    </location>
</feature>
<gene>
    <name evidence="10" type="ORF">MNOR_LOCUS36190</name>
</gene>
<feature type="transmembrane region" description="Helical" evidence="8">
    <location>
        <begin position="489"/>
        <end position="507"/>
    </location>
</feature>
<evidence type="ECO:0000259" key="9">
    <source>
        <dbReference type="PROSITE" id="PS50850"/>
    </source>
</evidence>
<keyword evidence="4" id="KW-0762">Sugar transport</keyword>
<evidence type="ECO:0000313" key="11">
    <source>
        <dbReference type="Proteomes" id="UP001497623"/>
    </source>
</evidence>
<evidence type="ECO:0000256" key="5">
    <source>
        <dbReference type="ARBA" id="ARBA00022692"/>
    </source>
</evidence>
<keyword evidence="5 8" id="KW-0812">Transmembrane</keyword>
<dbReference type="PANTHER" id="PTHR48021:SF1">
    <property type="entry name" value="GH07001P-RELATED"/>
    <property type="match status" value="1"/>
</dbReference>
<feature type="transmembrane region" description="Helical" evidence="8">
    <location>
        <begin position="456"/>
        <end position="477"/>
    </location>
</feature>
<dbReference type="InterPro" id="IPR005828">
    <property type="entry name" value="MFS_sugar_transport-like"/>
</dbReference>
<dbReference type="Gene3D" id="1.20.1250.20">
    <property type="entry name" value="MFS general substrate transporter like domains"/>
    <property type="match status" value="1"/>
</dbReference>
<feature type="transmembrane region" description="Helical" evidence="8">
    <location>
        <begin position="387"/>
        <end position="409"/>
    </location>
</feature>
<dbReference type="InterPro" id="IPR036259">
    <property type="entry name" value="MFS_trans_sf"/>
</dbReference>
<dbReference type="AlphaFoldDB" id="A0AAV2SIS2"/>
<keyword evidence="11" id="KW-1185">Reference proteome</keyword>
<dbReference type="FunFam" id="1.20.1250.20:FF:000218">
    <property type="entry name" value="facilitated trehalose transporter Tret1"/>
    <property type="match status" value="1"/>
</dbReference>
<dbReference type="PANTHER" id="PTHR48021">
    <property type="match status" value="1"/>
</dbReference>
<dbReference type="PROSITE" id="PS00217">
    <property type="entry name" value="SUGAR_TRANSPORT_2"/>
    <property type="match status" value="1"/>
</dbReference>
<feature type="non-terminal residue" evidence="10">
    <location>
        <position position="522"/>
    </location>
</feature>
<evidence type="ECO:0000256" key="8">
    <source>
        <dbReference type="SAM" id="Phobius"/>
    </source>
</evidence>
<keyword evidence="6 8" id="KW-1133">Transmembrane helix</keyword>
<reference evidence="10 11" key="1">
    <citation type="submission" date="2024-05" db="EMBL/GenBank/DDBJ databases">
        <authorList>
            <person name="Wallberg A."/>
        </authorList>
    </citation>
    <scope>NUCLEOTIDE SEQUENCE [LARGE SCALE GENOMIC DNA]</scope>
</reference>
<dbReference type="Pfam" id="PF00083">
    <property type="entry name" value="Sugar_tr"/>
    <property type="match status" value="1"/>
</dbReference>
<dbReference type="InterPro" id="IPR020846">
    <property type="entry name" value="MFS_dom"/>
</dbReference>
<dbReference type="InterPro" id="IPR005829">
    <property type="entry name" value="Sugar_transporter_CS"/>
</dbReference>
<evidence type="ECO:0000313" key="10">
    <source>
        <dbReference type="EMBL" id="CAL4187451.1"/>
    </source>
</evidence>
<evidence type="ECO:0000256" key="4">
    <source>
        <dbReference type="ARBA" id="ARBA00022597"/>
    </source>
</evidence>
<dbReference type="EMBL" id="CAXKWB010064260">
    <property type="protein sequence ID" value="CAL4187451.1"/>
    <property type="molecule type" value="Genomic_DNA"/>
</dbReference>
<accession>A0AAV2SIS2</accession>
<dbReference type="SUPFAM" id="SSF103473">
    <property type="entry name" value="MFS general substrate transporter"/>
    <property type="match status" value="1"/>
</dbReference>
<keyword evidence="2" id="KW-0813">Transport</keyword>